<proteinExistence type="predicted"/>
<evidence type="ECO:0000259" key="1">
    <source>
        <dbReference type="Pfam" id="PF04965"/>
    </source>
</evidence>
<accession>A0A3B0Z4F3</accession>
<feature type="domain" description="IraD/Gp25-like" evidence="1">
    <location>
        <begin position="29"/>
        <end position="111"/>
    </location>
</feature>
<dbReference type="InterPro" id="IPR017737">
    <property type="entry name" value="TssE1-like"/>
</dbReference>
<dbReference type="InterPro" id="IPR007048">
    <property type="entry name" value="IraD/Gp25-like"/>
</dbReference>
<name>A0A3B0Z4F3_9ZZZZ</name>
<sequence length="136" mass="15196">MANTIFEILSGQYYDETKLGAVAESEHTAHSIVSHLSRLLNARQGVLRHLPDYGLPDITEVYQGLPYSLDGLLEDITRLILKYEPRLLNVEVVPVSVNDVDAILRLEIRGSTEDGKIMKFETFFLSGGYAKVNSQS</sequence>
<organism evidence="2">
    <name type="scientific">hydrothermal vent metagenome</name>
    <dbReference type="NCBI Taxonomy" id="652676"/>
    <lineage>
        <taxon>unclassified sequences</taxon>
        <taxon>metagenomes</taxon>
        <taxon>ecological metagenomes</taxon>
    </lineage>
</organism>
<dbReference type="SUPFAM" id="SSF160719">
    <property type="entry name" value="gpW/gp25-like"/>
    <property type="match status" value="1"/>
</dbReference>
<dbReference type="NCBIfam" id="TIGR03357">
    <property type="entry name" value="VI_zyme"/>
    <property type="match status" value="1"/>
</dbReference>
<protein>
    <submittedName>
        <fullName evidence="2">Uncharacterized protein similar to VCA0109</fullName>
    </submittedName>
</protein>
<dbReference type="EMBL" id="UOFL01000101">
    <property type="protein sequence ID" value="VAW76154.1"/>
    <property type="molecule type" value="Genomic_DNA"/>
</dbReference>
<reference evidence="2" key="1">
    <citation type="submission" date="2018-06" db="EMBL/GenBank/DDBJ databases">
        <authorList>
            <person name="Zhirakovskaya E."/>
        </authorList>
    </citation>
    <scope>NUCLEOTIDE SEQUENCE</scope>
</reference>
<dbReference type="Gene3D" id="3.10.450.40">
    <property type="match status" value="1"/>
</dbReference>
<gene>
    <name evidence="2" type="ORF">MNBD_GAMMA12-1830</name>
</gene>
<evidence type="ECO:0000313" key="2">
    <source>
        <dbReference type="EMBL" id="VAW76154.1"/>
    </source>
</evidence>
<dbReference type="AlphaFoldDB" id="A0A3B0Z4F3"/>
<dbReference type="Pfam" id="PF04965">
    <property type="entry name" value="GPW_gp25"/>
    <property type="match status" value="1"/>
</dbReference>